<accession>A0A4C1UEB9</accession>
<feature type="region of interest" description="Disordered" evidence="1">
    <location>
        <begin position="49"/>
        <end position="70"/>
    </location>
</feature>
<keyword evidence="3" id="KW-1185">Reference proteome</keyword>
<comment type="caution">
    <text evidence="2">The sequence shown here is derived from an EMBL/GenBank/DDBJ whole genome shotgun (WGS) entry which is preliminary data.</text>
</comment>
<sequence length="107" mass="11609">MPCTNNAPPMYSAAVLDYSRTARRARVTRAPRFGGRGVDSIAAVGDDQRGCPDWATSERKKRKTAKDASGRARYGVPQLPVAIRGLGWGTFCLKTMSLSIESTLYNG</sequence>
<proteinExistence type="predicted"/>
<protein>
    <submittedName>
        <fullName evidence="2">Uncharacterized protein</fullName>
    </submittedName>
</protein>
<dbReference type="AlphaFoldDB" id="A0A4C1UEB9"/>
<name>A0A4C1UEB9_EUMVA</name>
<evidence type="ECO:0000256" key="1">
    <source>
        <dbReference type="SAM" id="MobiDB-lite"/>
    </source>
</evidence>
<reference evidence="2 3" key="1">
    <citation type="journal article" date="2019" name="Commun. Biol.">
        <title>The bagworm genome reveals a unique fibroin gene that provides high tensile strength.</title>
        <authorList>
            <person name="Kono N."/>
            <person name="Nakamura H."/>
            <person name="Ohtoshi R."/>
            <person name="Tomita M."/>
            <person name="Numata K."/>
            <person name="Arakawa K."/>
        </authorList>
    </citation>
    <scope>NUCLEOTIDE SEQUENCE [LARGE SCALE GENOMIC DNA]</scope>
</reference>
<organism evidence="2 3">
    <name type="scientific">Eumeta variegata</name>
    <name type="common">Bagworm moth</name>
    <name type="synonym">Eumeta japonica</name>
    <dbReference type="NCBI Taxonomy" id="151549"/>
    <lineage>
        <taxon>Eukaryota</taxon>
        <taxon>Metazoa</taxon>
        <taxon>Ecdysozoa</taxon>
        <taxon>Arthropoda</taxon>
        <taxon>Hexapoda</taxon>
        <taxon>Insecta</taxon>
        <taxon>Pterygota</taxon>
        <taxon>Neoptera</taxon>
        <taxon>Endopterygota</taxon>
        <taxon>Lepidoptera</taxon>
        <taxon>Glossata</taxon>
        <taxon>Ditrysia</taxon>
        <taxon>Tineoidea</taxon>
        <taxon>Psychidae</taxon>
        <taxon>Oiketicinae</taxon>
        <taxon>Eumeta</taxon>
    </lineage>
</organism>
<gene>
    <name evidence="2" type="ORF">EVAR_9420_1</name>
</gene>
<evidence type="ECO:0000313" key="3">
    <source>
        <dbReference type="Proteomes" id="UP000299102"/>
    </source>
</evidence>
<dbReference type="Proteomes" id="UP000299102">
    <property type="component" value="Unassembled WGS sequence"/>
</dbReference>
<evidence type="ECO:0000313" key="2">
    <source>
        <dbReference type="EMBL" id="GBP24322.1"/>
    </source>
</evidence>
<dbReference type="EMBL" id="BGZK01000160">
    <property type="protein sequence ID" value="GBP24322.1"/>
    <property type="molecule type" value="Genomic_DNA"/>
</dbReference>